<keyword evidence="2" id="KW-1185">Reference proteome</keyword>
<dbReference type="Pfam" id="PF05336">
    <property type="entry name" value="rhaM"/>
    <property type="match status" value="1"/>
</dbReference>
<gene>
    <name evidence="1" type="ORF">LR394_32200</name>
</gene>
<dbReference type="InterPro" id="IPR011008">
    <property type="entry name" value="Dimeric_a/b-barrel"/>
</dbReference>
<organism evidence="1 2">
    <name type="scientific">Kineosporia babensis</name>
    <dbReference type="NCBI Taxonomy" id="499548"/>
    <lineage>
        <taxon>Bacteria</taxon>
        <taxon>Bacillati</taxon>
        <taxon>Actinomycetota</taxon>
        <taxon>Actinomycetes</taxon>
        <taxon>Kineosporiales</taxon>
        <taxon>Kineosporiaceae</taxon>
        <taxon>Kineosporia</taxon>
    </lineage>
</organism>
<dbReference type="EMBL" id="JAJOMB010000023">
    <property type="protein sequence ID" value="MCD5315571.1"/>
    <property type="molecule type" value="Genomic_DNA"/>
</dbReference>
<accession>A0A9X1NKV2</accession>
<evidence type="ECO:0000313" key="2">
    <source>
        <dbReference type="Proteomes" id="UP001138997"/>
    </source>
</evidence>
<proteinExistence type="predicted"/>
<sequence length="113" mass="12733">MNKVVQKALHTRLHAGSEEAYDRLHAEVPADLAAALVEAGVRDWRIWRNGRDVFHVVDVDDYNRMRDVLRDHPANIAWQAAVTPLQSTPDDYSGDDDGLPFVWSLSSQLKGPE</sequence>
<dbReference type="GO" id="GO:0016857">
    <property type="term" value="F:racemase and epimerase activity, acting on carbohydrates and derivatives"/>
    <property type="evidence" value="ECO:0007669"/>
    <property type="project" value="InterPro"/>
</dbReference>
<evidence type="ECO:0000313" key="1">
    <source>
        <dbReference type="EMBL" id="MCD5315571.1"/>
    </source>
</evidence>
<dbReference type="AlphaFoldDB" id="A0A9X1NKV2"/>
<dbReference type="InterPro" id="IPR008000">
    <property type="entry name" value="Rham/fucose_mutarotase"/>
</dbReference>
<comment type="caution">
    <text evidence="1">The sequence shown here is derived from an EMBL/GenBank/DDBJ whole genome shotgun (WGS) entry which is preliminary data.</text>
</comment>
<dbReference type="Proteomes" id="UP001138997">
    <property type="component" value="Unassembled WGS sequence"/>
</dbReference>
<dbReference type="SUPFAM" id="SSF54909">
    <property type="entry name" value="Dimeric alpha+beta barrel"/>
    <property type="match status" value="1"/>
</dbReference>
<name>A0A9X1NKV2_9ACTN</name>
<protein>
    <submittedName>
        <fullName evidence="1">L-rhamnose mutarotase</fullName>
    </submittedName>
</protein>
<dbReference type="Gene3D" id="3.30.70.100">
    <property type="match status" value="1"/>
</dbReference>
<reference evidence="1" key="1">
    <citation type="submission" date="2021-11" db="EMBL/GenBank/DDBJ databases">
        <title>Streptomyces corallinus and Kineosporia corallina sp. nov., two new coral-derived marine actinobacteria.</title>
        <authorList>
            <person name="Buangrab K."/>
            <person name="Sutthacheep M."/>
            <person name="Yeemin T."/>
            <person name="Harunari E."/>
            <person name="Igarashi Y."/>
            <person name="Sripreechasak P."/>
            <person name="Kanchanasin P."/>
            <person name="Tanasupawat S."/>
            <person name="Phongsopitanun W."/>
        </authorList>
    </citation>
    <scope>NUCLEOTIDE SEQUENCE</scope>
    <source>
        <strain evidence="1">JCM 31032</strain>
    </source>
</reference>